<name>A0A8C2UF63_COTJA</name>
<dbReference type="PROSITE" id="PS50068">
    <property type="entry name" value="LDLRA_2"/>
    <property type="match status" value="1"/>
</dbReference>
<dbReference type="SMART" id="SM00192">
    <property type="entry name" value="LDLa"/>
    <property type="match status" value="1"/>
</dbReference>
<dbReference type="Proteomes" id="UP000694412">
    <property type="component" value="Chromosome 7"/>
</dbReference>
<dbReference type="Pfam" id="PF00057">
    <property type="entry name" value="Ldl_recept_a"/>
    <property type="match status" value="1"/>
</dbReference>
<accession>A0A8C2UF63</accession>
<reference evidence="4" key="3">
    <citation type="submission" date="2025-09" db="UniProtKB">
        <authorList>
            <consortium name="Ensembl"/>
        </authorList>
    </citation>
    <scope>IDENTIFICATION</scope>
</reference>
<dbReference type="GeneTree" id="ENSGT00940000181625"/>
<keyword evidence="5" id="KW-1185">Reference proteome</keyword>
<keyword evidence="3" id="KW-0732">Signal</keyword>
<feature type="signal peptide" evidence="3">
    <location>
        <begin position="1"/>
        <end position="23"/>
    </location>
</feature>
<dbReference type="InterPro" id="IPR002172">
    <property type="entry name" value="LDrepeatLR_classA_rpt"/>
</dbReference>
<reference evidence="4" key="1">
    <citation type="submission" date="2015-11" db="EMBL/GenBank/DDBJ databases">
        <authorList>
            <consortium name="International Coturnix japonica Genome Analysis Consortium"/>
            <person name="Warren W."/>
            <person name="Burt D.W."/>
            <person name="Antin P.B."/>
            <person name="Lanford R."/>
            <person name="Gros J."/>
            <person name="Wilson R.K."/>
        </authorList>
    </citation>
    <scope>NUCLEOTIDE SEQUENCE [LARGE SCALE GENOMIC DNA]</scope>
</reference>
<feature type="chain" id="PRO_5034869343" evidence="3">
    <location>
        <begin position="24"/>
        <end position="162"/>
    </location>
</feature>
<dbReference type="AlphaFoldDB" id="A0A8C2UF63"/>
<sequence length="162" mass="17968">MSALLLVLLAALWGLQPVVEVLAAGARGEEHQLCDVGEFLCHDRITCVSQHWLCDGESDCPDDSDESVDTCESHAINGCPPAHLPTFLSQIGHILPEHLHQTTRRKHLCTLLRFPGTKIALFETKTVLLRTVSIWCVFPCAHFVSFSAELWDMMTQSGCREG</sequence>
<protein>
    <submittedName>
        <fullName evidence="4">Uncharacterized protein</fullName>
    </submittedName>
</protein>
<dbReference type="InterPro" id="IPR023415">
    <property type="entry name" value="LDLR_class-A_CS"/>
</dbReference>
<dbReference type="InterPro" id="IPR036055">
    <property type="entry name" value="LDL_receptor-like_sf"/>
</dbReference>
<organism evidence="4 5">
    <name type="scientific">Coturnix japonica</name>
    <name type="common">Japanese quail</name>
    <name type="synonym">Coturnix coturnix japonica</name>
    <dbReference type="NCBI Taxonomy" id="93934"/>
    <lineage>
        <taxon>Eukaryota</taxon>
        <taxon>Metazoa</taxon>
        <taxon>Chordata</taxon>
        <taxon>Craniata</taxon>
        <taxon>Vertebrata</taxon>
        <taxon>Euteleostomi</taxon>
        <taxon>Archelosauria</taxon>
        <taxon>Archosauria</taxon>
        <taxon>Dinosauria</taxon>
        <taxon>Saurischia</taxon>
        <taxon>Theropoda</taxon>
        <taxon>Coelurosauria</taxon>
        <taxon>Aves</taxon>
        <taxon>Neognathae</taxon>
        <taxon>Galloanserae</taxon>
        <taxon>Galliformes</taxon>
        <taxon>Phasianidae</taxon>
        <taxon>Perdicinae</taxon>
        <taxon>Coturnix</taxon>
    </lineage>
</organism>
<dbReference type="PROSITE" id="PS01209">
    <property type="entry name" value="LDLRA_1"/>
    <property type="match status" value="1"/>
</dbReference>
<evidence type="ECO:0000313" key="4">
    <source>
        <dbReference type="Ensembl" id="ENSCJPP00005026337.1"/>
    </source>
</evidence>
<evidence type="ECO:0000313" key="5">
    <source>
        <dbReference type="Proteomes" id="UP000694412"/>
    </source>
</evidence>
<dbReference type="FunFam" id="4.10.400.10:FF:000015">
    <property type="entry name" value="Low-density lipoprotein receptor-related protein 1"/>
    <property type="match status" value="1"/>
</dbReference>
<comment type="caution">
    <text evidence="2">Lacks conserved residue(s) required for the propagation of feature annotation.</text>
</comment>
<evidence type="ECO:0000256" key="3">
    <source>
        <dbReference type="SAM" id="SignalP"/>
    </source>
</evidence>
<evidence type="ECO:0000256" key="2">
    <source>
        <dbReference type="PROSITE-ProRule" id="PRU00124"/>
    </source>
</evidence>
<dbReference type="SUPFAM" id="SSF57424">
    <property type="entry name" value="LDL receptor-like module"/>
    <property type="match status" value="1"/>
</dbReference>
<dbReference type="Ensembl" id="ENSCJPT00005035673.1">
    <property type="protein sequence ID" value="ENSCJPP00005026337.1"/>
    <property type="gene ID" value="ENSCJPG00005020490.1"/>
</dbReference>
<reference evidence="4" key="2">
    <citation type="submission" date="2025-08" db="UniProtKB">
        <authorList>
            <consortium name="Ensembl"/>
        </authorList>
    </citation>
    <scope>IDENTIFICATION</scope>
</reference>
<keyword evidence="1" id="KW-1015">Disulfide bond</keyword>
<evidence type="ECO:0000256" key="1">
    <source>
        <dbReference type="ARBA" id="ARBA00023157"/>
    </source>
</evidence>
<proteinExistence type="predicted"/>
<dbReference type="CDD" id="cd00112">
    <property type="entry name" value="LDLa"/>
    <property type="match status" value="1"/>
</dbReference>
<dbReference type="Gene3D" id="4.10.400.10">
    <property type="entry name" value="Low-density Lipoprotein Receptor"/>
    <property type="match status" value="1"/>
</dbReference>